<feature type="region of interest" description="Disordered" evidence="1">
    <location>
        <begin position="298"/>
        <end position="319"/>
    </location>
</feature>
<dbReference type="Proteomes" id="UP000008068">
    <property type="component" value="Unassembled WGS sequence"/>
</dbReference>
<evidence type="ECO:0000256" key="1">
    <source>
        <dbReference type="SAM" id="MobiDB-lite"/>
    </source>
</evidence>
<dbReference type="HOGENOM" id="CLU_605857_0_0_1"/>
<reference evidence="3" key="1">
    <citation type="submission" date="2011-07" db="EMBL/GenBank/DDBJ databases">
        <authorList>
            <consortium name="Caenorhabditis brenneri Sequencing and Analysis Consortium"/>
            <person name="Wilson R.K."/>
        </authorList>
    </citation>
    <scope>NUCLEOTIDE SEQUENCE [LARGE SCALE GENOMIC DNA]</scope>
    <source>
        <strain evidence="3">PB2801</strain>
    </source>
</reference>
<feature type="region of interest" description="Disordered" evidence="1">
    <location>
        <begin position="112"/>
        <end position="140"/>
    </location>
</feature>
<feature type="compositionally biased region" description="Polar residues" evidence="1">
    <location>
        <begin position="115"/>
        <end position="128"/>
    </location>
</feature>
<feature type="compositionally biased region" description="Polar residues" evidence="1">
    <location>
        <begin position="301"/>
        <end position="313"/>
    </location>
</feature>
<dbReference type="AlphaFoldDB" id="G0P721"/>
<evidence type="ECO:0008006" key="4">
    <source>
        <dbReference type="Google" id="ProtNLM"/>
    </source>
</evidence>
<protein>
    <recommendedName>
        <fullName evidence="4">SPK domain-containing protein</fullName>
    </recommendedName>
</protein>
<accession>G0P721</accession>
<evidence type="ECO:0000313" key="2">
    <source>
        <dbReference type="EMBL" id="EGT46792.1"/>
    </source>
</evidence>
<organism evidence="3">
    <name type="scientific">Caenorhabditis brenneri</name>
    <name type="common">Nematode worm</name>
    <dbReference type="NCBI Taxonomy" id="135651"/>
    <lineage>
        <taxon>Eukaryota</taxon>
        <taxon>Metazoa</taxon>
        <taxon>Ecdysozoa</taxon>
        <taxon>Nematoda</taxon>
        <taxon>Chromadorea</taxon>
        <taxon>Rhabditida</taxon>
        <taxon>Rhabditina</taxon>
        <taxon>Rhabditomorpha</taxon>
        <taxon>Rhabditoidea</taxon>
        <taxon>Rhabditidae</taxon>
        <taxon>Peloderinae</taxon>
        <taxon>Caenorhabditis</taxon>
    </lineage>
</organism>
<evidence type="ECO:0000313" key="3">
    <source>
        <dbReference type="Proteomes" id="UP000008068"/>
    </source>
</evidence>
<sequence length="452" mass="52061">MEMLWTFLYEKVKVLNEPVEEKDEIRLITSFLKNHILEKRWSPIQLLKHFQEEMKKCLHLQNDLDGKLIFMLYKRMQIYMSEDIAKRLEMKLDVLIVKRGGKMMMAFDKDEAQRPIQSQSTPKSQLATPSDDSSIDDSEPSFTDCRCGFHRNEKKKKVTCCHCKSLAEKNRTNKKGARFSTNEQTAMSRHVFERSEFVTDSKDLEAAGSEFWSDFRLTGYDGAACAREEKVLSTHFQEEMKTCLHLQNDLDGKLIFMLYKRMQIIMSDDIAKRLEVKFDVLIVESGGQMMMALDKDEAQRPIQSQSTSISQLAAPSDDSSIDEPSFTDCRCGFHQNEKKKKMICCHCKSLAEKNRTNKKGARFSVSEKTAMSRYVFERLEFVNQYKDLQAAGSEFWADFRLTGYDGVACAREDKLTGELNTNIKQEFPLQITAGPGNLSENKKSGSVIWIVE</sequence>
<dbReference type="InParanoid" id="G0P721"/>
<gene>
    <name evidence="2" type="ORF">CAEBREN_05689</name>
</gene>
<keyword evidence="3" id="KW-1185">Reference proteome</keyword>
<dbReference type="EMBL" id="GL380106">
    <property type="protein sequence ID" value="EGT46792.1"/>
    <property type="molecule type" value="Genomic_DNA"/>
</dbReference>
<proteinExistence type="predicted"/>
<name>G0P721_CAEBE</name>